<evidence type="ECO:0000313" key="4">
    <source>
        <dbReference type="Proteomes" id="UP000054241"/>
    </source>
</evidence>
<dbReference type="Proteomes" id="UP000054241">
    <property type="component" value="Unassembled WGS sequence"/>
</dbReference>
<dbReference type="InterPro" id="IPR013545">
    <property type="entry name" value="T2SS_protein-GspG_C"/>
</dbReference>
<keyword evidence="4" id="KW-1185">Reference proteome</keyword>
<organism evidence="3 4">
    <name type="scientific">Streptomyces cellostaticus</name>
    <dbReference type="NCBI Taxonomy" id="67285"/>
    <lineage>
        <taxon>Bacteria</taxon>
        <taxon>Bacillati</taxon>
        <taxon>Actinomycetota</taxon>
        <taxon>Actinomycetes</taxon>
        <taxon>Kitasatosporales</taxon>
        <taxon>Streptomycetaceae</taxon>
        <taxon>Streptomyces</taxon>
    </lineage>
</organism>
<feature type="compositionally biased region" description="Polar residues" evidence="1">
    <location>
        <begin position="222"/>
        <end position="232"/>
    </location>
</feature>
<dbReference type="EMBL" id="LMWL01000065">
    <property type="protein sequence ID" value="KUM92114.1"/>
    <property type="molecule type" value="Genomic_DNA"/>
</dbReference>
<dbReference type="RefSeq" id="WP_067006589.1">
    <property type="nucleotide sequence ID" value="NZ_BNDU01000006.1"/>
</dbReference>
<evidence type="ECO:0000313" key="3">
    <source>
        <dbReference type="EMBL" id="KUM92114.1"/>
    </source>
</evidence>
<dbReference type="InterPro" id="IPR045584">
    <property type="entry name" value="Pilin-like"/>
</dbReference>
<dbReference type="Gene3D" id="3.30.700.10">
    <property type="entry name" value="Glycoprotein, Type 4 Pilin"/>
    <property type="match status" value="1"/>
</dbReference>
<sequence length="855" mass="94278">MTVLENSTRSLNKATHTSVDLPDAAQGELSRAHEKAALLRALQLRPGEVDAVLRTQQDVAAPGEVWEVARRFEPPAAGLLAPRAAEVADVDLDHIAAVGKAVLAHRTEELERAGAPAAQEDPRAHAVRQTMVASASAAVGAFENAVKVAPIGMLHLERIEMAPAGIERGELLATIPLAPGEQTSVVHKEWSVTDEEFSTIVTDSLENVSEKGVTEKSELAEATSSQSKRNQQLGLDASLSGSYGMVTFATSMKFSTSLETEQSVKDSRTHASEVTAKAASRVRKERKVTIQTSTESGQQETTTRTLVNNTPQAMRIDYYSMMRKWRVRLLQYGLRLTYDLAIPEPGATLRTVFTQLHDLDAQIGQPFVFDLPASAITRANYQDKAAFYGASVPEPPGAEDKKTIGGPVSGLPTSKDDRGWRFYQVEIGVPDGYRIDKVFIDAMLGVTQGNGRTFVIIGIQPPLWPTTNSPGDYHQELPGFLQGRTGRQVISYMLQDVDVADVQFEITMVPTEESMAAWRFAVWQALRDAARDRYAERIQALVARREEIRAQLGDVDTLTLRQEEREEVMKGVLRWLLGPGFDFMPKDVRDLFGSGGIPGTAFTGNELGLDAAGWATMFRYQEMVKFLQEAIEWENLLYFHYPYFWDHPQAWEFVRTIRHPDPIRQQFLRAGSARVVVTIRPGYEDAFAAFIDRGNFGDVLPPGHPYLTIGQEIRAYDQANYPGIPPANPESAYRPLLSPAQRRAWTDIQKIIGLLDKYHDAHGTYPTTAQGLAVLAPLGQVPLLDPWNRPYVYRSPGLRNDYEVSSLGANGVAGGDGDDADITSWAPASLVAEWYEYTASHGTDIQVNTSLPAMG</sequence>
<proteinExistence type="predicted"/>
<dbReference type="SUPFAM" id="SSF54523">
    <property type="entry name" value="Pili subunits"/>
    <property type="match status" value="1"/>
</dbReference>
<reference evidence="3 4" key="1">
    <citation type="submission" date="2015-10" db="EMBL/GenBank/DDBJ databases">
        <title>Draft genome sequence of Streptomyces cellostaticus DSM 40189, type strain for the species Streptomyces cellostaticus.</title>
        <authorList>
            <person name="Ruckert C."/>
            <person name="Winkler A."/>
            <person name="Kalinowski J."/>
            <person name="Kampfer P."/>
            <person name="Glaeser S."/>
        </authorList>
    </citation>
    <scope>NUCLEOTIDE SEQUENCE [LARGE SCALE GENOMIC DNA]</scope>
    <source>
        <strain evidence="3 4">DSM 40189</strain>
    </source>
</reference>
<protein>
    <recommendedName>
        <fullName evidence="2">Type II secretion system protein GspG C-terminal domain-containing protein</fullName>
    </recommendedName>
</protein>
<comment type="caution">
    <text evidence="3">The sequence shown here is derived from an EMBL/GenBank/DDBJ whole genome shotgun (WGS) entry which is preliminary data.</text>
</comment>
<dbReference type="STRING" id="67285.AQI88_33565"/>
<name>A0A101NFL0_9ACTN</name>
<dbReference type="OrthoDB" id="8563833at2"/>
<evidence type="ECO:0000256" key="1">
    <source>
        <dbReference type="SAM" id="MobiDB-lite"/>
    </source>
</evidence>
<feature type="compositionally biased region" description="Basic and acidic residues" evidence="1">
    <location>
        <begin position="209"/>
        <end position="219"/>
    </location>
</feature>
<feature type="domain" description="Type II secretion system protein GspG C-terminal" evidence="2">
    <location>
        <begin position="741"/>
        <end position="825"/>
    </location>
</feature>
<gene>
    <name evidence="3" type="ORF">AQI88_33565</name>
</gene>
<feature type="region of interest" description="Disordered" evidence="1">
    <location>
        <begin position="209"/>
        <end position="232"/>
    </location>
</feature>
<evidence type="ECO:0000259" key="2">
    <source>
        <dbReference type="Pfam" id="PF08334"/>
    </source>
</evidence>
<dbReference type="AlphaFoldDB" id="A0A101NFL0"/>
<dbReference type="Pfam" id="PF08334">
    <property type="entry name" value="T2SSG"/>
    <property type="match status" value="1"/>
</dbReference>
<accession>A0A101NFL0</accession>